<proteinExistence type="predicted"/>
<name>A0A0R0FFT0_SOYBN</name>
<reference evidence="1" key="3">
    <citation type="submission" date="2018-07" db="EMBL/GenBank/DDBJ databases">
        <title>WGS assembly of Glycine max.</title>
        <authorList>
            <person name="Schmutz J."/>
            <person name="Cannon S."/>
            <person name="Schlueter J."/>
            <person name="Ma J."/>
            <person name="Mitros T."/>
            <person name="Nelson W."/>
            <person name="Hyten D."/>
            <person name="Song Q."/>
            <person name="Thelen J."/>
            <person name="Cheng J."/>
            <person name="Xu D."/>
            <person name="Hellsten U."/>
            <person name="May G."/>
            <person name="Yu Y."/>
            <person name="Sakurai T."/>
            <person name="Umezawa T."/>
            <person name="Bhattacharyya M."/>
            <person name="Sandhu D."/>
            <person name="Valliyodan B."/>
            <person name="Lindquist E."/>
            <person name="Peto M."/>
            <person name="Grant D."/>
            <person name="Shu S."/>
            <person name="Goodstein D."/>
            <person name="Barry K."/>
            <person name="Futrell-Griggs M."/>
            <person name="Abernathy B."/>
            <person name="Du J."/>
            <person name="Tian Z."/>
            <person name="Zhu L."/>
            <person name="Gill N."/>
            <person name="Joshi T."/>
            <person name="Libault M."/>
            <person name="Sethuraman A."/>
            <person name="Zhang X."/>
            <person name="Shinozaki K."/>
            <person name="Nguyen H."/>
            <person name="Wing R."/>
            <person name="Cregan P."/>
            <person name="Specht J."/>
            <person name="Grimwood J."/>
            <person name="Rokhsar D."/>
            <person name="Stacey G."/>
            <person name="Shoemaker R."/>
            <person name="Jackson S."/>
        </authorList>
    </citation>
    <scope>NUCLEOTIDE SEQUENCE</scope>
    <source>
        <tissue evidence="1">Callus</tissue>
    </source>
</reference>
<dbReference type="EMBL" id="CM000850">
    <property type="protein sequence ID" value="KRH05006.1"/>
    <property type="molecule type" value="Genomic_DNA"/>
</dbReference>
<evidence type="ECO:0000313" key="3">
    <source>
        <dbReference type="Proteomes" id="UP000008827"/>
    </source>
</evidence>
<dbReference type="PANTHER" id="PTHR33710">
    <property type="entry name" value="BNAC02G09200D PROTEIN"/>
    <property type="match status" value="1"/>
</dbReference>
<organism evidence="1">
    <name type="scientific">Glycine max</name>
    <name type="common">Soybean</name>
    <name type="synonym">Glycine hispida</name>
    <dbReference type="NCBI Taxonomy" id="3847"/>
    <lineage>
        <taxon>Eukaryota</taxon>
        <taxon>Viridiplantae</taxon>
        <taxon>Streptophyta</taxon>
        <taxon>Embryophyta</taxon>
        <taxon>Tracheophyta</taxon>
        <taxon>Spermatophyta</taxon>
        <taxon>Magnoliopsida</taxon>
        <taxon>eudicotyledons</taxon>
        <taxon>Gunneridae</taxon>
        <taxon>Pentapetalae</taxon>
        <taxon>rosids</taxon>
        <taxon>fabids</taxon>
        <taxon>Fabales</taxon>
        <taxon>Fabaceae</taxon>
        <taxon>Papilionoideae</taxon>
        <taxon>50 kb inversion clade</taxon>
        <taxon>NPAAA clade</taxon>
        <taxon>indigoferoid/millettioid clade</taxon>
        <taxon>Phaseoleae</taxon>
        <taxon>Glycine</taxon>
        <taxon>Glycine subgen. Soja</taxon>
    </lineage>
</organism>
<dbReference type="InParanoid" id="A0A0R0FFT0"/>
<dbReference type="Gramene" id="KRH05006">
    <property type="protein sequence ID" value="KRH05006"/>
    <property type="gene ID" value="GLYMA_17G201500"/>
</dbReference>
<protein>
    <submittedName>
        <fullName evidence="1 2">Uncharacterized protein</fullName>
    </submittedName>
</protein>
<evidence type="ECO:0000313" key="1">
    <source>
        <dbReference type="EMBL" id="KRH05006.1"/>
    </source>
</evidence>
<dbReference type="AlphaFoldDB" id="A0A0R0FFT0"/>
<keyword evidence="3" id="KW-1185">Reference proteome</keyword>
<dbReference type="PANTHER" id="PTHR33710:SF64">
    <property type="entry name" value="ENDONUCLEASE_EXONUCLEASE_PHOSPHATASE DOMAIN-CONTAINING PROTEIN"/>
    <property type="match status" value="1"/>
</dbReference>
<evidence type="ECO:0000313" key="2">
    <source>
        <dbReference type="EnsemblPlants" id="KRH05006"/>
    </source>
</evidence>
<sequence length="135" mass="16226">MVLIGWLNRCPNVTQYVLEWSFSYHCPIILRDNNLDWGPTPFKIFNWWIKEPKFMDFVKKYYDSYSIQGWGAYVFKEKLKLLKKWIKVWSIDKFGDPNEKLEHLVSSINKKDLQEEIEGLSLEVVLSQKTFMPEK</sequence>
<dbReference type="OMA" id="HFVESSW"/>
<reference evidence="2" key="2">
    <citation type="submission" date="2018-02" db="UniProtKB">
        <authorList>
            <consortium name="EnsemblPlants"/>
        </authorList>
    </citation>
    <scope>IDENTIFICATION</scope>
    <source>
        <strain evidence="2">Williams 82</strain>
    </source>
</reference>
<reference evidence="1 2" key="1">
    <citation type="journal article" date="2010" name="Nature">
        <title>Genome sequence of the palaeopolyploid soybean.</title>
        <authorList>
            <person name="Schmutz J."/>
            <person name="Cannon S.B."/>
            <person name="Schlueter J."/>
            <person name="Ma J."/>
            <person name="Mitros T."/>
            <person name="Nelson W."/>
            <person name="Hyten D.L."/>
            <person name="Song Q."/>
            <person name="Thelen J.J."/>
            <person name="Cheng J."/>
            <person name="Xu D."/>
            <person name="Hellsten U."/>
            <person name="May G.D."/>
            <person name="Yu Y."/>
            <person name="Sakurai T."/>
            <person name="Umezawa T."/>
            <person name="Bhattacharyya M.K."/>
            <person name="Sandhu D."/>
            <person name="Valliyodan B."/>
            <person name="Lindquist E."/>
            <person name="Peto M."/>
            <person name="Grant D."/>
            <person name="Shu S."/>
            <person name="Goodstein D."/>
            <person name="Barry K."/>
            <person name="Futrell-Griggs M."/>
            <person name="Abernathy B."/>
            <person name="Du J."/>
            <person name="Tian Z."/>
            <person name="Zhu L."/>
            <person name="Gill N."/>
            <person name="Joshi T."/>
            <person name="Libault M."/>
            <person name="Sethuraman A."/>
            <person name="Zhang X.-C."/>
            <person name="Shinozaki K."/>
            <person name="Nguyen H.T."/>
            <person name="Wing R.A."/>
            <person name="Cregan P."/>
            <person name="Specht J."/>
            <person name="Grimwood J."/>
            <person name="Rokhsar D."/>
            <person name="Stacey G."/>
            <person name="Shoemaker R.C."/>
            <person name="Jackson S.A."/>
        </authorList>
    </citation>
    <scope>NUCLEOTIDE SEQUENCE</scope>
    <source>
        <strain evidence="2">cv. Williams 82</strain>
        <tissue evidence="1">Callus</tissue>
    </source>
</reference>
<gene>
    <name evidence="1" type="ORF">GLYMA_17G201500</name>
</gene>
<dbReference type="Proteomes" id="UP000008827">
    <property type="component" value="Chromosome 17"/>
</dbReference>
<dbReference type="STRING" id="3847.A0A0R0FFT0"/>
<dbReference type="EnsemblPlants" id="KRH05006">
    <property type="protein sequence ID" value="KRH05006"/>
    <property type="gene ID" value="GLYMA_17G201500"/>
</dbReference>
<accession>A0A0R0FFT0</accession>